<keyword evidence="5 8" id="KW-1133">Transmembrane helix</keyword>
<feature type="domain" description="ABC transmembrane type-1" evidence="10">
    <location>
        <begin position="28"/>
        <end position="310"/>
    </location>
</feature>
<feature type="region of interest" description="Disordered" evidence="7">
    <location>
        <begin position="543"/>
        <end position="627"/>
    </location>
</feature>
<feature type="transmembrane region" description="Helical" evidence="8">
    <location>
        <begin position="142"/>
        <end position="163"/>
    </location>
</feature>
<accession>E8N6W0</accession>
<evidence type="ECO:0000256" key="1">
    <source>
        <dbReference type="ARBA" id="ARBA00004651"/>
    </source>
</evidence>
<evidence type="ECO:0000256" key="3">
    <source>
        <dbReference type="ARBA" id="ARBA00022741"/>
    </source>
</evidence>
<protein>
    <submittedName>
        <fullName evidence="11">ABC-type transport system</fullName>
    </submittedName>
</protein>
<dbReference type="SUPFAM" id="SSF90123">
    <property type="entry name" value="ABC transporter transmembrane region"/>
    <property type="match status" value="1"/>
</dbReference>
<dbReference type="InterPro" id="IPR003593">
    <property type="entry name" value="AAA+_ATPase"/>
</dbReference>
<evidence type="ECO:0000256" key="4">
    <source>
        <dbReference type="ARBA" id="ARBA00022840"/>
    </source>
</evidence>
<feature type="transmembrane region" description="Helical" evidence="8">
    <location>
        <begin position="25"/>
        <end position="52"/>
    </location>
</feature>
<dbReference type="GO" id="GO:0005886">
    <property type="term" value="C:plasma membrane"/>
    <property type="evidence" value="ECO:0007669"/>
    <property type="project" value="UniProtKB-SubCell"/>
</dbReference>
<feature type="compositionally biased region" description="Basic and acidic residues" evidence="7">
    <location>
        <begin position="552"/>
        <end position="565"/>
    </location>
</feature>
<evidence type="ECO:0000259" key="10">
    <source>
        <dbReference type="PROSITE" id="PS50929"/>
    </source>
</evidence>
<evidence type="ECO:0000259" key="9">
    <source>
        <dbReference type="PROSITE" id="PS50893"/>
    </source>
</evidence>
<dbReference type="AlphaFoldDB" id="E8N6W0"/>
<dbReference type="Pfam" id="PF00005">
    <property type="entry name" value="ABC_tran"/>
    <property type="match status" value="1"/>
</dbReference>
<dbReference type="SUPFAM" id="SSF52540">
    <property type="entry name" value="P-loop containing nucleoside triphosphate hydrolases"/>
    <property type="match status" value="1"/>
</dbReference>
<dbReference type="InterPro" id="IPR017871">
    <property type="entry name" value="ABC_transporter-like_CS"/>
</dbReference>
<organism evidence="11 12">
    <name type="scientific">Microbacterium testaceum (strain StLB037)</name>
    <dbReference type="NCBI Taxonomy" id="979556"/>
    <lineage>
        <taxon>Bacteria</taxon>
        <taxon>Bacillati</taxon>
        <taxon>Actinomycetota</taxon>
        <taxon>Actinomycetes</taxon>
        <taxon>Micrococcales</taxon>
        <taxon>Microbacteriaceae</taxon>
        <taxon>Microbacterium</taxon>
    </lineage>
</organism>
<proteinExistence type="predicted"/>
<dbReference type="HOGENOM" id="CLU_000604_84_9_11"/>
<dbReference type="GO" id="GO:0005524">
    <property type="term" value="F:ATP binding"/>
    <property type="evidence" value="ECO:0007669"/>
    <property type="project" value="UniProtKB-KW"/>
</dbReference>
<dbReference type="PANTHER" id="PTHR24221">
    <property type="entry name" value="ATP-BINDING CASSETTE SUB-FAMILY B"/>
    <property type="match status" value="1"/>
</dbReference>
<dbReference type="InterPro" id="IPR036640">
    <property type="entry name" value="ABC1_TM_sf"/>
</dbReference>
<dbReference type="GO" id="GO:0042883">
    <property type="term" value="P:cysteine transport"/>
    <property type="evidence" value="ECO:0007669"/>
    <property type="project" value="InterPro"/>
</dbReference>
<evidence type="ECO:0000256" key="5">
    <source>
        <dbReference type="ARBA" id="ARBA00022989"/>
    </source>
</evidence>
<dbReference type="InterPro" id="IPR027417">
    <property type="entry name" value="P-loop_NTPase"/>
</dbReference>
<gene>
    <name evidence="11" type="ordered locus">MTES_2510</name>
</gene>
<evidence type="ECO:0000313" key="11">
    <source>
        <dbReference type="EMBL" id="BAJ75474.1"/>
    </source>
</evidence>
<evidence type="ECO:0000256" key="6">
    <source>
        <dbReference type="ARBA" id="ARBA00023136"/>
    </source>
</evidence>
<dbReference type="PROSITE" id="PS50929">
    <property type="entry name" value="ABC_TM1F"/>
    <property type="match status" value="1"/>
</dbReference>
<keyword evidence="3" id="KW-0547">Nucleotide-binding</keyword>
<sequence>MNDVGAEKMRPVDPRLVRYATAARGFLVVTAAIVLAQTGVIVGFAWALTSALVGAISGRPPAELWAHVGVAASLVLVRGLLIVASERVSARGAAVASLQLREKVVAAVARLGPRWLAGRNTATLATTAGHGLEALDAYFGRYLPQLVATAITMPILIGAIALADPLSGLIVVLTIPLIPIFMVLIGLATRSVQQKQYRTLGRLAARFSDTVEGLGTLKAFGRQHRAADTIETVTRDYKRETMTVLRVSFLSGFALEFLASISVAIIAVTIGFRLLAGDLSLLVGLFVLLLAPEAYLPLRQVGVQFHAASEGVAATGEIFDALDAARKTPVPDAETPATGSTVALHEVRVDREEHRMPRVSLSVGPGEVVLVTGPSGVGKSSLIAALLGYAAHDGEVRVDGVAVPHARAAAAWAGQRPGLVSGTVHDNVSLGSPADPAAIATALADAGAADIDPATPLGAGGSGLSGGQAQRVAVARALYRARVAGAPVLVLDEPSSALDATTEAHLWATLRREADAGRGVLLVSHRPSARSIADRVVVLRPEASEPAPEVPEPVREVPEPPREVAEPAPEVPEPVEGTGGFDELSHLRPAREAPEPVREVPEPVEGTGGFDELSHLRPAPGHGEGRS</sequence>
<dbReference type="Gene3D" id="1.20.1560.10">
    <property type="entry name" value="ABC transporter type 1, transmembrane domain"/>
    <property type="match status" value="1"/>
</dbReference>
<keyword evidence="6 8" id="KW-0472">Membrane</keyword>
<feature type="domain" description="ABC transporter" evidence="9">
    <location>
        <begin position="339"/>
        <end position="566"/>
    </location>
</feature>
<keyword evidence="2 8" id="KW-0812">Transmembrane</keyword>
<dbReference type="SMART" id="SM00382">
    <property type="entry name" value="AAA"/>
    <property type="match status" value="1"/>
</dbReference>
<dbReference type="PANTHER" id="PTHR24221:SF590">
    <property type="entry name" value="COMPONENT LINKED WITH THE ASSEMBLY OF CYTOCHROME' TRANSPORT TRANSMEMBRANE ATP-BINDING PROTEIN ABC TRANSPORTER CYDD-RELATED"/>
    <property type="match status" value="1"/>
</dbReference>
<feature type="transmembrane region" description="Helical" evidence="8">
    <location>
        <begin position="169"/>
        <end position="188"/>
    </location>
</feature>
<dbReference type="PROSITE" id="PS00211">
    <property type="entry name" value="ABC_TRANSPORTER_1"/>
    <property type="match status" value="1"/>
</dbReference>
<dbReference type="CDD" id="cd18584">
    <property type="entry name" value="ABC_6TM_AarD_CydD"/>
    <property type="match status" value="1"/>
</dbReference>
<name>E8N6W0_MICTS</name>
<reference evidence="11 12" key="1">
    <citation type="journal article" date="2011" name="J. Bacteriol.">
        <title>Genome sequence of Microbacterium testaceum StLB037, an N-acylhomoserine lactone-degrading bacterium isolated from potato leaves.</title>
        <authorList>
            <person name="Morohoshi T."/>
            <person name="Wang W.-Z."/>
            <person name="Someya N."/>
            <person name="Ikeda T."/>
        </authorList>
    </citation>
    <scope>NUCLEOTIDE SEQUENCE [LARGE SCALE GENOMIC DNA]</scope>
    <source>
        <strain evidence="11 12">StLB037</strain>
    </source>
</reference>
<feature type="transmembrane region" description="Helical" evidence="8">
    <location>
        <begin position="64"/>
        <end position="84"/>
    </location>
</feature>
<evidence type="ECO:0000256" key="8">
    <source>
        <dbReference type="SAM" id="Phobius"/>
    </source>
</evidence>
<feature type="transmembrane region" description="Helical" evidence="8">
    <location>
        <begin position="244"/>
        <end position="268"/>
    </location>
</feature>
<evidence type="ECO:0000256" key="2">
    <source>
        <dbReference type="ARBA" id="ARBA00022692"/>
    </source>
</evidence>
<dbReference type="InterPro" id="IPR014216">
    <property type="entry name" value="ABC_transptr_CydD"/>
</dbReference>
<comment type="subcellular location">
    <subcellularLocation>
        <location evidence="1">Cell membrane</location>
        <topology evidence="1">Multi-pass membrane protein</topology>
    </subcellularLocation>
</comment>
<evidence type="ECO:0000256" key="7">
    <source>
        <dbReference type="SAM" id="MobiDB-lite"/>
    </source>
</evidence>
<dbReference type="KEGG" id="mts:MTES_2510"/>
<dbReference type="STRING" id="979556.MTES_2510"/>
<dbReference type="NCBIfam" id="TIGR02857">
    <property type="entry name" value="CydD"/>
    <property type="match status" value="1"/>
</dbReference>
<dbReference type="eggNOG" id="COG4988">
    <property type="taxonomic scope" value="Bacteria"/>
</dbReference>
<dbReference type="GO" id="GO:0140359">
    <property type="term" value="F:ABC-type transporter activity"/>
    <property type="evidence" value="ECO:0007669"/>
    <property type="project" value="InterPro"/>
</dbReference>
<dbReference type="Proteomes" id="UP000008975">
    <property type="component" value="Chromosome"/>
</dbReference>
<dbReference type="InterPro" id="IPR039421">
    <property type="entry name" value="Type_1_exporter"/>
</dbReference>
<dbReference type="PROSITE" id="PS50893">
    <property type="entry name" value="ABC_TRANSPORTER_2"/>
    <property type="match status" value="1"/>
</dbReference>
<evidence type="ECO:0000313" key="12">
    <source>
        <dbReference type="Proteomes" id="UP000008975"/>
    </source>
</evidence>
<dbReference type="InterPro" id="IPR011527">
    <property type="entry name" value="ABC1_TM_dom"/>
</dbReference>
<dbReference type="Pfam" id="PF00664">
    <property type="entry name" value="ABC_membrane"/>
    <property type="match status" value="1"/>
</dbReference>
<dbReference type="InterPro" id="IPR003439">
    <property type="entry name" value="ABC_transporter-like_ATP-bd"/>
</dbReference>
<keyword evidence="4" id="KW-0067">ATP-binding</keyword>
<reference key="2">
    <citation type="submission" date="2011-02" db="EMBL/GenBank/DDBJ databases">
        <title>Genome sequence of Microbacterium testaceum StLB037.</title>
        <authorList>
            <person name="Morohoshi T."/>
            <person name="Wang W.Z."/>
            <person name="Someya N."/>
            <person name="Ikeda T."/>
        </authorList>
    </citation>
    <scope>NUCLEOTIDE SEQUENCE</scope>
    <source>
        <strain>StLB037</strain>
    </source>
</reference>
<feature type="compositionally biased region" description="Basic and acidic residues" evidence="7">
    <location>
        <begin position="583"/>
        <end position="601"/>
    </location>
</feature>
<dbReference type="EMBL" id="AP012052">
    <property type="protein sequence ID" value="BAJ75474.1"/>
    <property type="molecule type" value="Genomic_DNA"/>
</dbReference>
<dbReference type="Gene3D" id="3.40.50.300">
    <property type="entry name" value="P-loop containing nucleotide triphosphate hydrolases"/>
    <property type="match status" value="1"/>
</dbReference>
<dbReference type="GO" id="GO:0016887">
    <property type="term" value="F:ATP hydrolysis activity"/>
    <property type="evidence" value="ECO:0007669"/>
    <property type="project" value="InterPro"/>
</dbReference>
<dbReference type="CDD" id="cd03228">
    <property type="entry name" value="ABCC_MRP_Like"/>
    <property type="match status" value="1"/>
</dbReference>